<feature type="transmembrane region" description="Helical" evidence="6">
    <location>
        <begin position="416"/>
        <end position="435"/>
    </location>
</feature>
<evidence type="ECO:0000313" key="8">
    <source>
        <dbReference type="EMBL" id="MBI3127183.1"/>
    </source>
</evidence>
<dbReference type="GO" id="GO:0016020">
    <property type="term" value="C:membrane"/>
    <property type="evidence" value="ECO:0007669"/>
    <property type="project" value="UniProtKB-SubCell"/>
</dbReference>
<evidence type="ECO:0000256" key="5">
    <source>
        <dbReference type="SAM" id="MobiDB-lite"/>
    </source>
</evidence>
<accession>A0A932MMX9</accession>
<dbReference type="PANTHER" id="PTHR37422">
    <property type="entry name" value="TEICHURONIC ACID BIOSYNTHESIS PROTEIN TUAE"/>
    <property type="match status" value="1"/>
</dbReference>
<feature type="transmembrane region" description="Helical" evidence="6">
    <location>
        <begin position="275"/>
        <end position="291"/>
    </location>
</feature>
<dbReference type="InterPro" id="IPR007016">
    <property type="entry name" value="O-antigen_ligase-rel_domated"/>
</dbReference>
<feature type="domain" description="O-antigen ligase-related" evidence="7">
    <location>
        <begin position="260"/>
        <end position="395"/>
    </location>
</feature>
<dbReference type="Proteomes" id="UP000782312">
    <property type="component" value="Unassembled WGS sequence"/>
</dbReference>
<evidence type="ECO:0000259" key="7">
    <source>
        <dbReference type="Pfam" id="PF04932"/>
    </source>
</evidence>
<protein>
    <submittedName>
        <fullName evidence="8">O-antigen ligase family protein</fullName>
    </submittedName>
</protein>
<feature type="transmembrane region" description="Helical" evidence="6">
    <location>
        <begin position="296"/>
        <end position="315"/>
    </location>
</feature>
<name>A0A932MMX9_UNCTE</name>
<keyword evidence="8" id="KW-0436">Ligase</keyword>
<gene>
    <name evidence="8" type="ORF">HYZ11_06235</name>
</gene>
<dbReference type="InterPro" id="IPR051533">
    <property type="entry name" value="WaaL-like"/>
</dbReference>
<feature type="transmembrane region" description="Helical" evidence="6">
    <location>
        <begin position="135"/>
        <end position="152"/>
    </location>
</feature>
<reference evidence="8" key="1">
    <citation type="submission" date="2020-07" db="EMBL/GenBank/DDBJ databases">
        <title>Huge and variable diversity of episymbiotic CPR bacteria and DPANN archaea in groundwater ecosystems.</title>
        <authorList>
            <person name="He C.Y."/>
            <person name="Keren R."/>
            <person name="Whittaker M."/>
            <person name="Farag I.F."/>
            <person name="Doudna J."/>
            <person name="Cate J.H.D."/>
            <person name="Banfield J.F."/>
        </authorList>
    </citation>
    <scope>NUCLEOTIDE SEQUENCE</scope>
    <source>
        <strain evidence="8">NC_groundwater_763_Ag_S-0.2um_68_21</strain>
    </source>
</reference>
<feature type="transmembrane region" description="Helical" evidence="6">
    <location>
        <begin position="229"/>
        <end position="246"/>
    </location>
</feature>
<keyword evidence="3 6" id="KW-1133">Transmembrane helix</keyword>
<feature type="transmembrane region" description="Helical" evidence="6">
    <location>
        <begin position="44"/>
        <end position="77"/>
    </location>
</feature>
<evidence type="ECO:0000256" key="3">
    <source>
        <dbReference type="ARBA" id="ARBA00022989"/>
    </source>
</evidence>
<evidence type="ECO:0000256" key="6">
    <source>
        <dbReference type="SAM" id="Phobius"/>
    </source>
</evidence>
<evidence type="ECO:0000256" key="2">
    <source>
        <dbReference type="ARBA" id="ARBA00022692"/>
    </source>
</evidence>
<dbReference type="PANTHER" id="PTHR37422:SF13">
    <property type="entry name" value="LIPOPOLYSACCHARIDE BIOSYNTHESIS PROTEIN PA4999-RELATED"/>
    <property type="match status" value="1"/>
</dbReference>
<dbReference type="AlphaFoldDB" id="A0A932MMX9"/>
<proteinExistence type="predicted"/>
<evidence type="ECO:0000256" key="4">
    <source>
        <dbReference type="ARBA" id="ARBA00023136"/>
    </source>
</evidence>
<feature type="transmembrane region" description="Helical" evidence="6">
    <location>
        <begin position="190"/>
        <end position="209"/>
    </location>
</feature>
<evidence type="ECO:0000256" key="1">
    <source>
        <dbReference type="ARBA" id="ARBA00004141"/>
    </source>
</evidence>
<evidence type="ECO:0000313" key="9">
    <source>
        <dbReference type="Proteomes" id="UP000782312"/>
    </source>
</evidence>
<organism evidence="8 9">
    <name type="scientific">Tectimicrobiota bacterium</name>
    <dbReference type="NCBI Taxonomy" id="2528274"/>
    <lineage>
        <taxon>Bacteria</taxon>
        <taxon>Pseudomonadati</taxon>
        <taxon>Nitrospinota/Tectimicrobiota group</taxon>
        <taxon>Candidatus Tectimicrobiota</taxon>
    </lineage>
</organism>
<comment type="caution">
    <text evidence="8">The sequence shown here is derived from an EMBL/GenBank/DDBJ whole genome shotgun (WGS) entry which is preliminary data.</text>
</comment>
<keyword evidence="4 6" id="KW-0472">Membrane</keyword>
<dbReference type="Pfam" id="PF04932">
    <property type="entry name" value="Wzy_C"/>
    <property type="match status" value="1"/>
</dbReference>
<dbReference type="GO" id="GO:0016874">
    <property type="term" value="F:ligase activity"/>
    <property type="evidence" value="ECO:0007669"/>
    <property type="project" value="UniProtKB-KW"/>
</dbReference>
<comment type="subcellular location">
    <subcellularLocation>
        <location evidence="1">Membrane</location>
        <topology evidence="1">Multi-pass membrane protein</topology>
    </subcellularLocation>
</comment>
<feature type="region of interest" description="Disordered" evidence="5">
    <location>
        <begin position="542"/>
        <end position="588"/>
    </location>
</feature>
<feature type="transmembrane region" description="Helical" evidence="6">
    <location>
        <begin position="253"/>
        <end position="269"/>
    </location>
</feature>
<feature type="region of interest" description="Disordered" evidence="5">
    <location>
        <begin position="475"/>
        <end position="507"/>
    </location>
</feature>
<sequence length="588" mass="64290">MARTSRAIGGGGLAGRGSLLPVVAVLGFLILSLGLSYSLTQTSAFVVLGGFVGAIILGASFMSPMFGVALLIMSMLLSPEFGAGGGGGGGTDAGRSVVVRMDDVLLAILSIAWFARTAVHKELGFILKNPLNRPIGFYILSCIISTILGFMTGGVRGLIGTFFVIRYFEYFVVFFLALNFMTDLKVMKRFMKLAFFTSICIALYGMVQIPLGVRVSAPFEGDSGEPNTMGGYLLLMMCMAGGQLLFARGLRAILGWGSLIALFFIPLLFTGSRASWLGIPAVIAAFFIFSHKKKQIALFTVAFAFLSIVVLPQSVKERVLFTFQQKKQLHAKQIQVGAVRLDSSTSARLESYAESVGGWMKKPILGWGVTGYIFVDSQPIRTLVETGLVGMVAFLWLVWVYFQAGRKAMRTSTDAFQRGIAVGYMAGLFGLLTHSSGSNTFIILRIMEPWMLFTAMVVRIPTLAKERQKQWEELEREEGKLIEAPPEPQPEPAEGEEAPGEKRFEKKLSEYEEFLERERVEMARREVEARRREAAKPKFRKELLAAARAGGPPAAPGPEPAAGSFPKAPRNVDLIREPASGPFGRRPR</sequence>
<feature type="transmembrane region" description="Helical" evidence="6">
    <location>
        <begin position="19"/>
        <end position="37"/>
    </location>
</feature>
<keyword evidence="2 6" id="KW-0812">Transmembrane</keyword>
<feature type="transmembrane region" description="Helical" evidence="6">
    <location>
        <begin position="158"/>
        <end position="178"/>
    </location>
</feature>
<dbReference type="EMBL" id="JACPUR010000016">
    <property type="protein sequence ID" value="MBI3127183.1"/>
    <property type="molecule type" value="Genomic_DNA"/>
</dbReference>
<feature type="transmembrane region" description="Helical" evidence="6">
    <location>
        <begin position="386"/>
        <end position="404"/>
    </location>
</feature>